<comment type="caution">
    <text evidence="1">The sequence shown here is derived from an EMBL/GenBank/DDBJ whole genome shotgun (WGS) entry which is preliminary data.</text>
</comment>
<keyword evidence="2" id="KW-1185">Reference proteome</keyword>
<dbReference type="Proteomes" id="UP001186974">
    <property type="component" value="Unassembled WGS sequence"/>
</dbReference>
<evidence type="ECO:0000313" key="1">
    <source>
        <dbReference type="EMBL" id="KAK3061819.1"/>
    </source>
</evidence>
<accession>A0ACC3D4U1</accession>
<organism evidence="1 2">
    <name type="scientific">Coniosporium uncinatum</name>
    <dbReference type="NCBI Taxonomy" id="93489"/>
    <lineage>
        <taxon>Eukaryota</taxon>
        <taxon>Fungi</taxon>
        <taxon>Dikarya</taxon>
        <taxon>Ascomycota</taxon>
        <taxon>Pezizomycotina</taxon>
        <taxon>Dothideomycetes</taxon>
        <taxon>Dothideomycetes incertae sedis</taxon>
        <taxon>Coniosporium</taxon>
    </lineage>
</organism>
<dbReference type="EMBL" id="JAWDJW010007608">
    <property type="protein sequence ID" value="KAK3061819.1"/>
    <property type="molecule type" value="Genomic_DNA"/>
</dbReference>
<protein>
    <submittedName>
        <fullName evidence="1">Uncharacterized protein</fullName>
    </submittedName>
</protein>
<proteinExistence type="predicted"/>
<evidence type="ECO:0000313" key="2">
    <source>
        <dbReference type="Proteomes" id="UP001186974"/>
    </source>
</evidence>
<name>A0ACC3D4U1_9PEZI</name>
<reference evidence="1" key="1">
    <citation type="submission" date="2024-09" db="EMBL/GenBank/DDBJ databases">
        <title>Black Yeasts Isolated from many extreme environments.</title>
        <authorList>
            <person name="Coleine C."/>
            <person name="Stajich J.E."/>
            <person name="Selbmann L."/>
        </authorList>
    </citation>
    <scope>NUCLEOTIDE SEQUENCE</scope>
    <source>
        <strain evidence="1">CCFEE 5737</strain>
    </source>
</reference>
<sequence>MPLDVVAIMHPAAGKADRLEELLSTNAKWVLENEPGVLKYHVQRQHKGIKKGEEPKLIMLETYQDQPAFQSHGSSPTFKAFGKKLQEEKLLAKPFDVFVTKAVGGFVSRL</sequence>
<gene>
    <name evidence="1" type="ORF">LTS18_005372</name>
</gene>